<dbReference type="AlphaFoldDB" id="A0AAU8JK71"/>
<keyword evidence="2" id="KW-0378">Hydrolase</keyword>
<dbReference type="Pfam" id="PF08450">
    <property type="entry name" value="SGL"/>
    <property type="match status" value="1"/>
</dbReference>
<dbReference type="InterPro" id="IPR051262">
    <property type="entry name" value="SMP-30/CGR1_Lactonase"/>
</dbReference>
<comment type="similarity">
    <text evidence="1">Belongs to the SMP-30/CGR1 family.</text>
</comment>
<dbReference type="EMBL" id="CP159837">
    <property type="protein sequence ID" value="XCM38511.1"/>
    <property type="molecule type" value="Genomic_DNA"/>
</dbReference>
<proteinExistence type="inferred from homology"/>
<dbReference type="GO" id="GO:0016787">
    <property type="term" value="F:hydrolase activity"/>
    <property type="evidence" value="ECO:0007669"/>
    <property type="project" value="UniProtKB-KW"/>
</dbReference>
<protein>
    <submittedName>
        <fullName evidence="4">SMP-30/gluconolactonase/LRE family protein</fullName>
    </submittedName>
</protein>
<dbReference type="Gene3D" id="2.120.10.30">
    <property type="entry name" value="TolB, C-terminal domain"/>
    <property type="match status" value="1"/>
</dbReference>
<feature type="domain" description="SMP-30/Gluconolactonase/LRE-like region" evidence="3">
    <location>
        <begin position="24"/>
        <end position="246"/>
    </location>
</feature>
<accession>A0AAU8JK71</accession>
<dbReference type="PANTHER" id="PTHR47572">
    <property type="entry name" value="LIPOPROTEIN-RELATED"/>
    <property type="match status" value="1"/>
</dbReference>
<evidence type="ECO:0000256" key="2">
    <source>
        <dbReference type="ARBA" id="ARBA00022801"/>
    </source>
</evidence>
<organism evidence="4">
    <name type="scientific">Planktothricoides raciborskii GIHE-MW2</name>
    <dbReference type="NCBI Taxonomy" id="2792601"/>
    <lineage>
        <taxon>Bacteria</taxon>
        <taxon>Bacillati</taxon>
        <taxon>Cyanobacteriota</taxon>
        <taxon>Cyanophyceae</taxon>
        <taxon>Oscillatoriophycideae</taxon>
        <taxon>Oscillatoriales</taxon>
        <taxon>Oscillatoriaceae</taxon>
        <taxon>Planktothricoides</taxon>
    </lineage>
</organism>
<dbReference type="PANTHER" id="PTHR47572:SF4">
    <property type="entry name" value="LACTONASE DRP35"/>
    <property type="match status" value="1"/>
</dbReference>
<dbReference type="RefSeq" id="WP_054466768.1">
    <property type="nucleotide sequence ID" value="NZ_CP159837.1"/>
</dbReference>
<reference evidence="4" key="1">
    <citation type="submission" date="2024-07" db="EMBL/GenBank/DDBJ databases">
        <authorList>
            <person name="Kim Y.J."/>
            <person name="Jeong J.Y."/>
        </authorList>
    </citation>
    <scope>NUCLEOTIDE SEQUENCE</scope>
    <source>
        <strain evidence="4">GIHE-MW2</strain>
    </source>
</reference>
<evidence type="ECO:0000313" key="4">
    <source>
        <dbReference type="EMBL" id="XCM38511.1"/>
    </source>
</evidence>
<name>A0AAU8JK71_9CYAN</name>
<evidence type="ECO:0000256" key="1">
    <source>
        <dbReference type="ARBA" id="ARBA00008853"/>
    </source>
</evidence>
<dbReference type="InterPro" id="IPR011042">
    <property type="entry name" value="6-blade_b-propeller_TolB-like"/>
</dbReference>
<gene>
    <name evidence="4" type="ORF">ABWT76_001364</name>
</gene>
<dbReference type="SUPFAM" id="SSF63829">
    <property type="entry name" value="Calcium-dependent phosphotriesterase"/>
    <property type="match status" value="1"/>
</dbReference>
<evidence type="ECO:0000259" key="3">
    <source>
        <dbReference type="Pfam" id="PF08450"/>
    </source>
</evidence>
<sequence>MTNIKDFRLNPDQLRFFGQNLHRPESIIATKDGTLWVSDRQAAVTRIDADGTQTAIGHMGAEPNGLAMDRHRDKHRRGNLYVANIGDGKFYKLYPDGTEEVLLSEFEGKPLGSPNFVFIDRRDRLWLSVSTRTLPWVAAAINPRPDGYILLMDENGVRMVADGIYFTNEIRLDANEEYLYVAETMKSRILRFPVNPDGSLGSREVFGPDPLDYGAWVDGFTFDIEGNLWITTPLRNGLGILTPDGDYHVVFEEVKPDALKNAVTNLEANQLKPEDIFACAGENWPFPTSVTFAGSDLKTVYVGSLIMPHLITFESPIPGLPMRHWH</sequence>
<dbReference type="InterPro" id="IPR013658">
    <property type="entry name" value="SGL"/>
</dbReference>